<evidence type="ECO:0000313" key="6">
    <source>
        <dbReference type="EMBL" id="QFS49669.1"/>
    </source>
</evidence>
<proteinExistence type="predicted"/>
<dbReference type="GO" id="GO:0000725">
    <property type="term" value="P:recombinational repair"/>
    <property type="evidence" value="ECO:0007669"/>
    <property type="project" value="TreeGrafter"/>
</dbReference>
<dbReference type="KEGG" id="nsh:GXM_07163"/>
<evidence type="ECO:0000256" key="4">
    <source>
        <dbReference type="ARBA" id="ARBA00022840"/>
    </source>
</evidence>
<feature type="domain" description="UvrD-like helicase C-terminal" evidence="5">
    <location>
        <begin position="109"/>
        <end position="197"/>
    </location>
</feature>
<dbReference type="Proteomes" id="UP000326678">
    <property type="component" value="Chromosome Gxm2"/>
</dbReference>
<dbReference type="GO" id="GO:0033202">
    <property type="term" value="C:DNA helicase complex"/>
    <property type="evidence" value="ECO:0007669"/>
    <property type="project" value="TreeGrafter"/>
</dbReference>
<keyword evidence="2" id="KW-0378">Hydrolase</keyword>
<dbReference type="Pfam" id="PF13361">
    <property type="entry name" value="UvrD_C"/>
    <property type="match status" value="2"/>
</dbReference>
<dbReference type="SUPFAM" id="SSF52540">
    <property type="entry name" value="P-loop containing nucleoside triphosphate hydrolases"/>
    <property type="match status" value="1"/>
</dbReference>
<dbReference type="InterPro" id="IPR014017">
    <property type="entry name" value="DNA_helicase_UvrD-like_C"/>
</dbReference>
<dbReference type="InterPro" id="IPR027417">
    <property type="entry name" value="P-loop_NTPase"/>
</dbReference>
<organism evidence="6 7">
    <name type="scientific">Nostoc sphaeroides CCNUC1</name>
    <dbReference type="NCBI Taxonomy" id="2653204"/>
    <lineage>
        <taxon>Bacteria</taxon>
        <taxon>Bacillati</taxon>
        <taxon>Cyanobacteriota</taxon>
        <taxon>Cyanophyceae</taxon>
        <taxon>Nostocales</taxon>
        <taxon>Nostocaceae</taxon>
        <taxon>Nostoc</taxon>
    </lineage>
</organism>
<dbReference type="GO" id="GO:0043138">
    <property type="term" value="F:3'-5' DNA helicase activity"/>
    <property type="evidence" value="ECO:0007669"/>
    <property type="project" value="TreeGrafter"/>
</dbReference>
<dbReference type="GO" id="GO:0005524">
    <property type="term" value="F:ATP binding"/>
    <property type="evidence" value="ECO:0007669"/>
    <property type="project" value="UniProtKB-KW"/>
</dbReference>
<protein>
    <submittedName>
        <fullName evidence="6">DNA helicase II</fullName>
    </submittedName>
</protein>
<dbReference type="GO" id="GO:0016787">
    <property type="term" value="F:hydrolase activity"/>
    <property type="evidence" value="ECO:0007669"/>
    <property type="project" value="UniProtKB-KW"/>
</dbReference>
<dbReference type="GO" id="GO:0003677">
    <property type="term" value="F:DNA binding"/>
    <property type="evidence" value="ECO:0007669"/>
    <property type="project" value="InterPro"/>
</dbReference>
<dbReference type="EMBL" id="CP045227">
    <property type="protein sequence ID" value="QFS49669.1"/>
    <property type="molecule type" value="Genomic_DNA"/>
</dbReference>
<dbReference type="GO" id="GO:0005829">
    <property type="term" value="C:cytosol"/>
    <property type="evidence" value="ECO:0007669"/>
    <property type="project" value="TreeGrafter"/>
</dbReference>
<dbReference type="InterPro" id="IPR000212">
    <property type="entry name" value="DNA_helicase_UvrD/REP"/>
</dbReference>
<dbReference type="CDD" id="cd18807">
    <property type="entry name" value="SF1_C_UvrD"/>
    <property type="match status" value="1"/>
</dbReference>
<name>A0A5P8WCM1_9NOSO</name>
<dbReference type="PANTHER" id="PTHR11070">
    <property type="entry name" value="UVRD / RECB / PCRA DNA HELICASE FAMILY MEMBER"/>
    <property type="match status" value="1"/>
</dbReference>
<sequence>MDLLKKYNIPKPDSREYQGEAYIEELVQRVITAVDAKLIPAGTYGAVMLDEGHDFKPEWLKLIAQMVNPETNSLLILYDDAQNLYGEQRTKKFSFKSVGIQAQGRTTIFKLNYRNTEQVLGVAYEFAKEVMQPTTGDDDQVVLVEPTSAGRQGPKPDLIRLPSFKHEVDYLAGQVQQLHERDIPWNEIAIIYRSNFMGDACGGLRLRIYNDFQQAQIPIEWVNANSDSRNYHPAKLCIKLMTMHSSKGLEFPVVLIPGVGYMPDQYGHGTPEEEARLLYVAMTRAIEQLIMTCVGVARRRHRSSEFTYRLETVLGKVI</sequence>
<keyword evidence="1" id="KW-0547">Nucleotide-binding</keyword>
<evidence type="ECO:0000313" key="7">
    <source>
        <dbReference type="Proteomes" id="UP000326678"/>
    </source>
</evidence>
<dbReference type="PANTHER" id="PTHR11070:SF2">
    <property type="entry name" value="ATP-DEPENDENT DNA HELICASE SRS2"/>
    <property type="match status" value="1"/>
</dbReference>
<evidence type="ECO:0000256" key="2">
    <source>
        <dbReference type="ARBA" id="ARBA00022801"/>
    </source>
</evidence>
<dbReference type="Gene3D" id="3.40.50.300">
    <property type="entry name" value="P-loop containing nucleotide triphosphate hydrolases"/>
    <property type="match status" value="1"/>
</dbReference>
<evidence type="ECO:0000256" key="3">
    <source>
        <dbReference type="ARBA" id="ARBA00022806"/>
    </source>
</evidence>
<dbReference type="RefSeq" id="WP_225892664.1">
    <property type="nucleotide sequence ID" value="NZ_CP045227.1"/>
</dbReference>
<evidence type="ECO:0000259" key="5">
    <source>
        <dbReference type="Pfam" id="PF13361"/>
    </source>
</evidence>
<keyword evidence="7" id="KW-1185">Reference proteome</keyword>
<evidence type="ECO:0000256" key="1">
    <source>
        <dbReference type="ARBA" id="ARBA00022741"/>
    </source>
</evidence>
<accession>A0A5P8WCM1</accession>
<reference evidence="6 7" key="1">
    <citation type="submission" date="2019-10" db="EMBL/GenBank/DDBJ databases">
        <title>Genomic and transcriptomic insights into the perfect genentic adaptation of a filamentous nitrogen-fixing cyanobacterium to rice fields.</title>
        <authorList>
            <person name="Chen Z."/>
        </authorList>
    </citation>
    <scope>NUCLEOTIDE SEQUENCE [LARGE SCALE GENOMIC DNA]</scope>
    <source>
        <strain evidence="6">CCNUC1</strain>
    </source>
</reference>
<gene>
    <name evidence="6" type="ORF">GXM_07163</name>
</gene>
<feature type="domain" description="UvrD-like helicase C-terminal" evidence="5">
    <location>
        <begin position="234"/>
        <end position="293"/>
    </location>
</feature>
<keyword evidence="4" id="KW-0067">ATP-binding</keyword>
<keyword evidence="3 6" id="KW-0347">Helicase</keyword>
<dbReference type="AlphaFoldDB" id="A0A5P8WCM1"/>